<accession>A0A397JQ48</accession>
<dbReference type="AlphaFoldDB" id="A0A397JQ48"/>
<comment type="caution">
    <text evidence="1">The sequence shown here is derived from an EMBL/GenBank/DDBJ whole genome shotgun (WGS) entry which is preliminary data.</text>
</comment>
<dbReference type="Proteomes" id="UP000266861">
    <property type="component" value="Unassembled WGS sequence"/>
</dbReference>
<dbReference type="EMBL" id="PQFF01000045">
    <property type="protein sequence ID" value="RHZ86600.1"/>
    <property type="molecule type" value="Genomic_DNA"/>
</dbReference>
<reference evidence="1 2" key="1">
    <citation type="submission" date="2018-08" db="EMBL/GenBank/DDBJ databases">
        <title>Genome and evolution of the arbuscular mycorrhizal fungus Diversispora epigaea (formerly Glomus versiforme) and its bacterial endosymbionts.</title>
        <authorList>
            <person name="Sun X."/>
            <person name="Fei Z."/>
            <person name="Harrison M."/>
        </authorList>
    </citation>
    <scope>NUCLEOTIDE SEQUENCE [LARGE SCALE GENOMIC DNA]</scope>
    <source>
        <strain evidence="1 2">IT104</strain>
    </source>
</reference>
<dbReference type="STRING" id="1348612.A0A397JQ48"/>
<name>A0A397JQ48_9GLOM</name>
<gene>
    <name evidence="1" type="ORF">Glove_48g140</name>
</gene>
<proteinExistence type="predicted"/>
<evidence type="ECO:0000313" key="2">
    <source>
        <dbReference type="Proteomes" id="UP000266861"/>
    </source>
</evidence>
<dbReference type="OrthoDB" id="2377911at2759"/>
<organism evidence="1 2">
    <name type="scientific">Diversispora epigaea</name>
    <dbReference type="NCBI Taxonomy" id="1348612"/>
    <lineage>
        <taxon>Eukaryota</taxon>
        <taxon>Fungi</taxon>
        <taxon>Fungi incertae sedis</taxon>
        <taxon>Mucoromycota</taxon>
        <taxon>Glomeromycotina</taxon>
        <taxon>Glomeromycetes</taxon>
        <taxon>Diversisporales</taxon>
        <taxon>Diversisporaceae</taxon>
        <taxon>Diversispora</taxon>
    </lineage>
</organism>
<sequence length="157" mass="18240">MQEINMTNNKKSIAYFRVALNNNNNNNNISSGVDKVDNDIQQRQERAEKVFYVKTLWKIDSLKNLSYPDDKVVCDLTVTDCKIFWTRTVTIVDLKRTKPENIRDISKFCGATWAALSGFDEYENHNLTCKITVTENHARLSWRWSMENASLTSLNRP</sequence>
<evidence type="ECO:0000313" key="1">
    <source>
        <dbReference type="EMBL" id="RHZ86600.1"/>
    </source>
</evidence>
<protein>
    <submittedName>
        <fullName evidence="1">Uncharacterized protein</fullName>
    </submittedName>
</protein>
<keyword evidence="2" id="KW-1185">Reference proteome</keyword>